<evidence type="ECO:0000256" key="5">
    <source>
        <dbReference type="ARBA" id="ARBA00022679"/>
    </source>
</evidence>
<keyword evidence="11" id="KW-0472">Membrane</keyword>
<organism evidence="14 15">
    <name type="scientific">Saccharopolyspora rosea</name>
    <dbReference type="NCBI Taxonomy" id="524884"/>
    <lineage>
        <taxon>Bacteria</taxon>
        <taxon>Bacillati</taxon>
        <taxon>Actinomycetota</taxon>
        <taxon>Actinomycetes</taxon>
        <taxon>Pseudonocardiales</taxon>
        <taxon>Pseudonocardiaceae</taxon>
        <taxon>Saccharopolyspora</taxon>
    </lineage>
</organism>
<dbReference type="RefSeq" id="WP_345601256.1">
    <property type="nucleotide sequence ID" value="NZ_BAABLT010000031.1"/>
</dbReference>
<dbReference type="InterPro" id="IPR003594">
    <property type="entry name" value="HATPase_dom"/>
</dbReference>
<feature type="domain" description="HAMP" evidence="12">
    <location>
        <begin position="362"/>
        <end position="430"/>
    </location>
</feature>
<feature type="region of interest" description="Disordered" evidence="10">
    <location>
        <begin position="838"/>
        <end position="963"/>
    </location>
</feature>
<gene>
    <name evidence="14" type="ORF">ACFQ16_26380</name>
</gene>
<evidence type="ECO:0000256" key="9">
    <source>
        <dbReference type="ARBA" id="ARBA00023012"/>
    </source>
</evidence>
<dbReference type="Gene3D" id="6.10.340.10">
    <property type="match status" value="1"/>
</dbReference>
<dbReference type="InterPro" id="IPR003660">
    <property type="entry name" value="HAMP_dom"/>
</dbReference>
<evidence type="ECO:0000256" key="6">
    <source>
        <dbReference type="ARBA" id="ARBA00022692"/>
    </source>
</evidence>
<keyword evidence="9" id="KW-0902">Two-component regulatory system</keyword>
<dbReference type="InterPro" id="IPR036890">
    <property type="entry name" value="HATPase_C_sf"/>
</dbReference>
<dbReference type="PANTHER" id="PTHR45436:SF5">
    <property type="entry name" value="SENSOR HISTIDINE KINASE TRCS"/>
    <property type="match status" value="1"/>
</dbReference>
<evidence type="ECO:0000313" key="15">
    <source>
        <dbReference type="Proteomes" id="UP001597018"/>
    </source>
</evidence>
<comment type="subcellular location">
    <subcellularLocation>
        <location evidence="2">Membrane</location>
    </subcellularLocation>
</comment>
<dbReference type="Pfam" id="PF08376">
    <property type="entry name" value="NIT"/>
    <property type="match status" value="1"/>
</dbReference>
<evidence type="ECO:0000256" key="4">
    <source>
        <dbReference type="ARBA" id="ARBA00022553"/>
    </source>
</evidence>
<comment type="caution">
    <text evidence="14">The sequence shown here is derived from an EMBL/GenBank/DDBJ whole genome shotgun (WGS) entry which is preliminary data.</text>
</comment>
<name>A0ABW3FY41_9PSEU</name>
<evidence type="ECO:0000256" key="7">
    <source>
        <dbReference type="ARBA" id="ARBA00022777"/>
    </source>
</evidence>
<feature type="transmembrane region" description="Helical" evidence="11">
    <location>
        <begin position="344"/>
        <end position="365"/>
    </location>
</feature>
<keyword evidence="4" id="KW-0597">Phosphoprotein</keyword>
<proteinExistence type="predicted"/>
<dbReference type="SUPFAM" id="SSF55874">
    <property type="entry name" value="ATPase domain of HSP90 chaperone/DNA topoisomerase II/histidine kinase"/>
    <property type="match status" value="1"/>
</dbReference>
<dbReference type="PANTHER" id="PTHR45436">
    <property type="entry name" value="SENSOR HISTIDINE KINASE YKOH"/>
    <property type="match status" value="1"/>
</dbReference>
<feature type="compositionally biased region" description="Basic and acidic residues" evidence="10">
    <location>
        <begin position="845"/>
        <end position="854"/>
    </location>
</feature>
<dbReference type="EC" id="2.7.13.3" evidence="3"/>
<evidence type="ECO:0000256" key="3">
    <source>
        <dbReference type="ARBA" id="ARBA00012438"/>
    </source>
</evidence>
<feature type="compositionally biased region" description="Low complexity" evidence="10">
    <location>
        <begin position="718"/>
        <end position="732"/>
    </location>
</feature>
<dbReference type="InterPro" id="IPR013587">
    <property type="entry name" value="Nitrate/nitrite_sensing"/>
</dbReference>
<evidence type="ECO:0000256" key="1">
    <source>
        <dbReference type="ARBA" id="ARBA00000085"/>
    </source>
</evidence>
<sequence length="963" mass="103995">MSSEPDHSPATALRASTWSATLRRITERITNWRNWKLPVKLGAVVLVPVIFALALGTLQIQGQVAKSDEYAELDRLVGAMSAVRSSVADLQQERSLTAEFLARGPVPEPELRDRFAAADRNLDATRRLLESAPNTAAVRSAREEADRWLSDLTALRTQVLNGRMDAGAATNTYTDIIGALLSLDRTLTTQMSSAELVSTATTAHELAKIGEEMQLQQALLVTGLTRGTFTSDDLARLAASESRRASAVMEFRAAATPGQRAEYDRLYLNPQVPARESAVQLAMDVHSSGRDKTSLPLAPSTWKDQSRAALSAVGSLQSRLDHQLHRTAFALQDSASNLAGTESVVLLSALLVAGAVVVVVARQLLGSLDVLRRTALDTAENQLPRAVADIRAGHRPRDPVTRVPVDTADEVGQVARAFDAVHTQAVGLAAEQADLRRSYRDSFVNVSRRSQGLLERQLRLFEQLERDEEDPDQLATLFQLDHLATRMRRNNENLMVLSGTDLARRFTQPASAADLVRAAISEIEHYPRVVVQPLPDAHVVGYAAGDVVRLLAELLDNAANFSAPQTQVVVSGHRRGDGSLVLDIVDRGIGMNDDELDAVNRQLAEGGEVEPSTSRRMGLFVVGRLATRHGIDVEFRRGPEATGVNAAVYFGPELLLEPAATPTVQTNGAHHHDTLVDEFDWAAAEQDAAAQQPVRNGFHLLHPSPNGHAAAPAPPVNGHAAAADGPGPASHATPPRRTNGSAPSPPPDGLAPAWFQTMSQGCSDQGVQWPGRPAEGESKGTFLSHVEERFPCSQPDDKDWTFASDTDKQRAEEVAAAEPNDYTTAGLPVRIPRAHLVAGSINTDEEPKRPRDPNVARSRLSSFQEGLRRGRHRRQAAPQPPQGTPTSEADGGASDLASTGLPRRVPRTESAPSSTSDFVTAPPRDADQMRGRLASFQRGVREGKHTLREPGARHTNTGENPNQ</sequence>
<evidence type="ECO:0000256" key="11">
    <source>
        <dbReference type="SAM" id="Phobius"/>
    </source>
</evidence>
<feature type="transmembrane region" description="Helical" evidence="11">
    <location>
        <begin position="41"/>
        <end position="60"/>
    </location>
</feature>
<dbReference type="Proteomes" id="UP001597018">
    <property type="component" value="Unassembled WGS sequence"/>
</dbReference>
<dbReference type="CDD" id="cd06225">
    <property type="entry name" value="HAMP"/>
    <property type="match status" value="1"/>
</dbReference>
<accession>A0ABW3FY41</accession>
<evidence type="ECO:0000259" key="13">
    <source>
        <dbReference type="SMART" id="SM00387"/>
    </source>
</evidence>
<evidence type="ECO:0000313" key="14">
    <source>
        <dbReference type="EMBL" id="MFD0923286.1"/>
    </source>
</evidence>
<dbReference type="Gene3D" id="3.30.565.10">
    <property type="entry name" value="Histidine kinase-like ATPase, C-terminal domain"/>
    <property type="match status" value="1"/>
</dbReference>
<dbReference type="Pfam" id="PF02518">
    <property type="entry name" value="HATPase_c"/>
    <property type="match status" value="1"/>
</dbReference>
<keyword evidence="7" id="KW-0418">Kinase</keyword>
<keyword evidence="6 11" id="KW-0812">Transmembrane</keyword>
<reference evidence="15" key="1">
    <citation type="journal article" date="2019" name="Int. J. Syst. Evol. Microbiol.">
        <title>The Global Catalogue of Microorganisms (GCM) 10K type strain sequencing project: providing services to taxonomists for standard genome sequencing and annotation.</title>
        <authorList>
            <consortium name="The Broad Institute Genomics Platform"/>
            <consortium name="The Broad Institute Genome Sequencing Center for Infectious Disease"/>
            <person name="Wu L."/>
            <person name="Ma J."/>
        </authorList>
    </citation>
    <scope>NUCLEOTIDE SEQUENCE [LARGE SCALE GENOMIC DNA]</scope>
    <source>
        <strain evidence="15">CCUG 56401</strain>
    </source>
</reference>
<evidence type="ECO:0000259" key="12">
    <source>
        <dbReference type="SMART" id="SM00304"/>
    </source>
</evidence>
<keyword evidence="8 11" id="KW-1133">Transmembrane helix</keyword>
<feature type="compositionally biased region" description="Polar residues" evidence="10">
    <location>
        <begin position="954"/>
        <end position="963"/>
    </location>
</feature>
<keyword evidence="5" id="KW-0808">Transferase</keyword>
<dbReference type="SMART" id="SM00304">
    <property type="entry name" value="HAMP"/>
    <property type="match status" value="1"/>
</dbReference>
<evidence type="ECO:0000256" key="8">
    <source>
        <dbReference type="ARBA" id="ARBA00022989"/>
    </source>
</evidence>
<evidence type="ECO:0000256" key="10">
    <source>
        <dbReference type="SAM" id="MobiDB-lite"/>
    </source>
</evidence>
<feature type="region of interest" description="Disordered" evidence="10">
    <location>
        <begin position="760"/>
        <end position="779"/>
    </location>
</feature>
<feature type="compositionally biased region" description="Basic and acidic residues" evidence="10">
    <location>
        <begin position="939"/>
        <end position="952"/>
    </location>
</feature>
<feature type="region of interest" description="Disordered" evidence="10">
    <location>
        <begin position="697"/>
        <end position="754"/>
    </location>
</feature>
<keyword evidence="15" id="KW-1185">Reference proteome</keyword>
<dbReference type="InterPro" id="IPR050428">
    <property type="entry name" value="TCS_sensor_his_kinase"/>
</dbReference>
<feature type="domain" description="Histidine kinase/HSP90-like ATPase" evidence="13">
    <location>
        <begin position="542"/>
        <end position="656"/>
    </location>
</feature>
<evidence type="ECO:0000256" key="2">
    <source>
        <dbReference type="ARBA" id="ARBA00004370"/>
    </source>
</evidence>
<protein>
    <recommendedName>
        <fullName evidence="3">histidine kinase</fullName>
        <ecNumber evidence="3">2.7.13.3</ecNumber>
    </recommendedName>
</protein>
<dbReference type="EMBL" id="JBHTIW010000031">
    <property type="protein sequence ID" value="MFD0923286.1"/>
    <property type="molecule type" value="Genomic_DNA"/>
</dbReference>
<comment type="catalytic activity">
    <reaction evidence="1">
        <text>ATP + protein L-histidine = ADP + protein N-phospho-L-histidine.</text>
        <dbReference type="EC" id="2.7.13.3"/>
    </reaction>
</comment>
<dbReference type="SMART" id="SM00387">
    <property type="entry name" value="HATPase_c"/>
    <property type="match status" value="1"/>
</dbReference>